<feature type="signal peptide" evidence="1">
    <location>
        <begin position="1"/>
        <end position="18"/>
    </location>
</feature>
<sequence>DFFITCLTIYCLVCVISQYQEYKAGRGSANDISPYSANVRYIPPSQTTCVSNIKATKVVLSPICPHTNFSSIPEEPSIIGNHQITTNHKSPFHQRGSNFLRKHVQFPDDGRSCNHHAILNDVKIEPLPEYSEDILSWHEQTNKSSC</sequence>
<organism evidence="2">
    <name type="scientific">Simulium nigrimanum</name>
    <name type="common">Black fly</name>
    <dbReference type="NCBI Taxonomy" id="683695"/>
    <lineage>
        <taxon>Eukaryota</taxon>
        <taxon>Metazoa</taxon>
        <taxon>Ecdysozoa</taxon>
        <taxon>Arthropoda</taxon>
        <taxon>Hexapoda</taxon>
        <taxon>Insecta</taxon>
        <taxon>Pterygota</taxon>
        <taxon>Neoptera</taxon>
        <taxon>Endopterygota</taxon>
        <taxon>Diptera</taxon>
        <taxon>Nematocera</taxon>
        <taxon>Chironomoidea</taxon>
        <taxon>Simuliidae</taxon>
        <taxon>Simulium</taxon>
    </lineage>
</organism>
<proteinExistence type="evidence at transcript level"/>
<keyword evidence="1" id="KW-0732">Signal</keyword>
<accession>D1FQD4</accession>
<dbReference type="GO" id="GO:0006508">
    <property type="term" value="P:proteolysis"/>
    <property type="evidence" value="ECO:0007669"/>
    <property type="project" value="UniProtKB-KW"/>
</dbReference>
<evidence type="ECO:0000256" key="1">
    <source>
        <dbReference type="SAM" id="SignalP"/>
    </source>
</evidence>
<name>D1FQD4_SIMNI</name>
<keyword evidence="2" id="KW-0645">Protease</keyword>
<reference evidence="2" key="1">
    <citation type="submission" date="2009-10" db="EMBL/GenBank/DDBJ databases">
        <title>An Insight into the Sialotranscriptome of Simulium nigrimanum, a Black Fly Associated with Fogo Selvagem in South America.</title>
        <authorList>
            <person name="Ribeiro J.M.C."/>
            <person name="Valenzuela J.G."/>
            <person name="Pham V.M."/>
            <person name="Kleeman L."/>
            <person name="Barbian K.D."/>
            <person name="Favreau A.J."/>
            <person name="Eaton D.P."/>
            <person name="Aoki V."/>
            <person name="Hans-Filho G."/>
            <person name="Rivitti E.A."/>
            <person name="Diaz L.A."/>
        </authorList>
    </citation>
    <scope>NUCLEOTIDE SEQUENCE</scope>
    <source>
        <tissue evidence="2">Salivary glands</tissue>
    </source>
</reference>
<dbReference type="GO" id="GO:0008237">
    <property type="term" value="F:metallopeptidase activity"/>
    <property type="evidence" value="ECO:0007669"/>
    <property type="project" value="UniProtKB-KW"/>
</dbReference>
<keyword evidence="2" id="KW-0378">Hydrolase</keyword>
<protein>
    <submittedName>
        <fullName evidence="2">Zinc metalloprotease</fullName>
    </submittedName>
</protein>
<keyword evidence="2" id="KW-0482">Metalloprotease</keyword>
<feature type="non-terminal residue" evidence="2">
    <location>
        <position position="1"/>
    </location>
</feature>
<feature type="chain" id="PRO_5003022023" evidence="1">
    <location>
        <begin position="19"/>
        <end position="146"/>
    </location>
</feature>
<dbReference type="AlphaFoldDB" id="D1FQD4"/>
<dbReference type="EMBL" id="EZ420034">
    <property type="protein sequence ID" value="ACZ28389.1"/>
    <property type="molecule type" value="mRNA"/>
</dbReference>
<evidence type="ECO:0000313" key="2">
    <source>
        <dbReference type="EMBL" id="ACZ28389.1"/>
    </source>
</evidence>